<keyword evidence="2" id="KW-0812">Transmembrane</keyword>
<name>A0A221W3J7_9PSEU</name>
<gene>
    <name evidence="3" type="ORF">AHOG_12920</name>
</gene>
<reference evidence="3 4" key="1">
    <citation type="submission" date="2017-07" db="EMBL/GenBank/DDBJ databases">
        <title>Complete genome sequence of Actinoalloteichus hoggarensis DSM 45943, type strain of Actinoalloteichus hoggarensis.</title>
        <authorList>
            <person name="Ruckert C."/>
            <person name="Nouioui I."/>
            <person name="Willmese J."/>
            <person name="van Wezel G."/>
            <person name="Klenk H.-P."/>
            <person name="Kalinowski J."/>
            <person name="Zotchev S.B."/>
        </authorList>
    </citation>
    <scope>NUCLEOTIDE SEQUENCE [LARGE SCALE GENOMIC DNA]</scope>
    <source>
        <strain evidence="3 4">DSM 45943</strain>
    </source>
</reference>
<accession>A0A221W3J7</accession>
<feature type="region of interest" description="Disordered" evidence="1">
    <location>
        <begin position="68"/>
        <end position="199"/>
    </location>
</feature>
<dbReference type="EMBL" id="CP022521">
    <property type="protein sequence ID" value="ASO20227.1"/>
    <property type="molecule type" value="Genomic_DNA"/>
</dbReference>
<proteinExistence type="predicted"/>
<dbReference type="Proteomes" id="UP000204221">
    <property type="component" value="Chromosome"/>
</dbReference>
<dbReference type="OrthoDB" id="10007010at2"/>
<dbReference type="RefSeq" id="WP_157736794.1">
    <property type="nucleotide sequence ID" value="NZ_CP022521.1"/>
</dbReference>
<sequence length="199" mass="20429">MVPEEDLRADFARLARQEPPPTGLYADGIMTLAHRRRRVRRTAGMLVSGGLTAAVIILTAVVLPGGTDDAPPSIPAGPAPSSGENSPRERPSDDVTPPEGDADAETSPVLPDVSPPDRPEPPTYRAGLPDADPSDSEPEPPQIDREETGASPSAGIDSSFENDGSVITREDGPGRTISAGGVDDAGLVVTAPPAPTGFG</sequence>
<evidence type="ECO:0000313" key="4">
    <source>
        <dbReference type="Proteomes" id="UP000204221"/>
    </source>
</evidence>
<organism evidence="3 4">
    <name type="scientific">Actinoalloteichus hoggarensis</name>
    <dbReference type="NCBI Taxonomy" id="1470176"/>
    <lineage>
        <taxon>Bacteria</taxon>
        <taxon>Bacillati</taxon>
        <taxon>Actinomycetota</taxon>
        <taxon>Actinomycetes</taxon>
        <taxon>Pseudonocardiales</taxon>
        <taxon>Pseudonocardiaceae</taxon>
        <taxon>Actinoalloteichus</taxon>
    </lineage>
</organism>
<keyword evidence="2" id="KW-1133">Transmembrane helix</keyword>
<feature type="compositionally biased region" description="Basic and acidic residues" evidence="1">
    <location>
        <begin position="1"/>
        <end position="16"/>
    </location>
</feature>
<keyword evidence="4" id="KW-1185">Reference proteome</keyword>
<feature type="region of interest" description="Disordered" evidence="1">
    <location>
        <begin position="1"/>
        <end position="20"/>
    </location>
</feature>
<protein>
    <submittedName>
        <fullName evidence="3">Uncharacterized protein</fullName>
    </submittedName>
</protein>
<dbReference type="AlphaFoldDB" id="A0A221W3J7"/>
<evidence type="ECO:0000313" key="3">
    <source>
        <dbReference type="EMBL" id="ASO20227.1"/>
    </source>
</evidence>
<feature type="transmembrane region" description="Helical" evidence="2">
    <location>
        <begin position="43"/>
        <end position="63"/>
    </location>
</feature>
<evidence type="ECO:0000256" key="2">
    <source>
        <dbReference type="SAM" id="Phobius"/>
    </source>
</evidence>
<dbReference type="KEGG" id="ahg:AHOG_12920"/>
<evidence type="ECO:0000256" key="1">
    <source>
        <dbReference type="SAM" id="MobiDB-lite"/>
    </source>
</evidence>
<keyword evidence="2" id="KW-0472">Membrane</keyword>